<accession>A0A2J9PL67</accession>
<keyword evidence="1" id="KW-0472">Membrane</keyword>
<proteinExistence type="predicted"/>
<feature type="transmembrane region" description="Helical" evidence="1">
    <location>
        <begin position="78"/>
        <end position="104"/>
    </location>
</feature>
<comment type="caution">
    <text evidence="2">The sequence shown here is derived from an EMBL/GenBank/DDBJ whole genome shotgun (WGS) entry which is preliminary data.</text>
</comment>
<evidence type="ECO:0000313" key="3">
    <source>
        <dbReference type="Proteomes" id="UP000192813"/>
    </source>
</evidence>
<gene>
    <name evidence="2" type="ORF">A6J77_002070</name>
</gene>
<keyword evidence="1" id="KW-1133">Transmembrane helix</keyword>
<evidence type="ECO:0000256" key="1">
    <source>
        <dbReference type="SAM" id="Phobius"/>
    </source>
</evidence>
<dbReference type="RefSeq" id="WP_048728999.1">
    <property type="nucleotide sequence ID" value="NZ_JALXKY010000006.1"/>
</dbReference>
<keyword evidence="1" id="KW-0812">Transmembrane</keyword>
<reference evidence="3" key="1">
    <citation type="submission" date="2017-12" db="EMBL/GenBank/DDBJ databases">
        <title>FDA dAtabase for Regulatory Grade micrObial Sequences (FDA-ARGOS): Supporting development and validation of Infectious Disease Dx tests.</title>
        <authorList>
            <person name="Hoffmann M."/>
            <person name="Allard M."/>
            <person name="Evans P."/>
            <person name="Brown E."/>
            <person name="Tallon L."/>
            <person name="Sadzewicz L."/>
            <person name="Sengamalay N."/>
            <person name="Ott S."/>
            <person name="Godinez A."/>
            <person name="Nagaraj S."/>
            <person name="Vavikolanu K."/>
            <person name="Aluvathingal J."/>
            <person name="Nadendla S."/>
            <person name="Sichtig H."/>
        </authorList>
    </citation>
    <scope>NUCLEOTIDE SEQUENCE [LARGE SCALE GENOMIC DNA]</scope>
    <source>
        <strain evidence="3">FDAARGOS_249</strain>
    </source>
</reference>
<organism evidence="2 3">
    <name type="scientific">Aerococcus viridans</name>
    <dbReference type="NCBI Taxonomy" id="1377"/>
    <lineage>
        <taxon>Bacteria</taxon>
        <taxon>Bacillati</taxon>
        <taxon>Bacillota</taxon>
        <taxon>Bacilli</taxon>
        <taxon>Lactobacillales</taxon>
        <taxon>Aerococcaceae</taxon>
        <taxon>Aerococcus</taxon>
    </lineage>
</organism>
<sequence>MNKHDVNRKGTKDDHSFRNVYKIEISGLQGNNYDELDDNNLKVSVKSILLKVVIFLLVGVITFFIFKEDMWSTDTKAASLASIYFIVTALVVGYLGTVLVDLLFGRKKKSKK</sequence>
<evidence type="ECO:0000313" key="2">
    <source>
        <dbReference type="EMBL" id="PNL91099.1"/>
    </source>
</evidence>
<dbReference type="AlphaFoldDB" id="A0A2J9PL67"/>
<dbReference type="Proteomes" id="UP000192813">
    <property type="component" value="Unassembled WGS sequence"/>
</dbReference>
<dbReference type="EMBL" id="NBTM02000001">
    <property type="protein sequence ID" value="PNL91099.1"/>
    <property type="molecule type" value="Genomic_DNA"/>
</dbReference>
<feature type="transmembrane region" description="Helical" evidence="1">
    <location>
        <begin position="48"/>
        <end position="66"/>
    </location>
</feature>
<name>A0A2J9PL67_9LACT</name>
<protein>
    <submittedName>
        <fullName evidence="2">Uncharacterized protein</fullName>
    </submittedName>
</protein>